<feature type="domain" description="HTH arsR-type" evidence="5">
    <location>
        <begin position="19"/>
        <end position="113"/>
    </location>
</feature>
<evidence type="ECO:0000256" key="3">
    <source>
        <dbReference type="ARBA" id="ARBA00023163"/>
    </source>
</evidence>
<reference evidence="6 7" key="1">
    <citation type="submission" date="2020-08" db="EMBL/GenBank/DDBJ databases">
        <title>Genomic Encyclopedia of Type Strains, Phase IV (KMG-IV): sequencing the most valuable type-strain genomes for metagenomic binning, comparative biology and taxonomic classification.</title>
        <authorList>
            <person name="Goeker M."/>
        </authorList>
    </citation>
    <scope>NUCLEOTIDE SEQUENCE [LARGE SCALE GENOMIC DNA]</scope>
    <source>
        <strain evidence="6 7">DSM 44197</strain>
    </source>
</reference>
<organism evidence="6 7">
    <name type="scientific">Actinomadura namibiensis</name>
    <dbReference type="NCBI Taxonomy" id="182080"/>
    <lineage>
        <taxon>Bacteria</taxon>
        <taxon>Bacillati</taxon>
        <taxon>Actinomycetota</taxon>
        <taxon>Actinomycetes</taxon>
        <taxon>Streptosporangiales</taxon>
        <taxon>Thermomonosporaceae</taxon>
        <taxon>Actinomadura</taxon>
    </lineage>
</organism>
<keyword evidence="7" id="KW-1185">Reference proteome</keyword>
<dbReference type="CDD" id="cd00090">
    <property type="entry name" value="HTH_ARSR"/>
    <property type="match status" value="1"/>
</dbReference>
<dbReference type="InterPro" id="IPR036388">
    <property type="entry name" value="WH-like_DNA-bd_sf"/>
</dbReference>
<dbReference type="InterPro" id="IPR001845">
    <property type="entry name" value="HTH_ArsR_DNA-bd_dom"/>
</dbReference>
<dbReference type="PANTHER" id="PTHR43132">
    <property type="entry name" value="ARSENICAL RESISTANCE OPERON REPRESSOR ARSR-RELATED"/>
    <property type="match status" value="1"/>
</dbReference>
<dbReference type="PRINTS" id="PR00778">
    <property type="entry name" value="HTHARSR"/>
</dbReference>
<evidence type="ECO:0000313" key="6">
    <source>
        <dbReference type="EMBL" id="MBA8954959.1"/>
    </source>
</evidence>
<dbReference type="GO" id="GO:0003700">
    <property type="term" value="F:DNA-binding transcription factor activity"/>
    <property type="evidence" value="ECO:0007669"/>
    <property type="project" value="InterPro"/>
</dbReference>
<dbReference type="InterPro" id="IPR051011">
    <property type="entry name" value="Metal_resp_trans_reg"/>
</dbReference>
<sequence>MPEREHAASPVAHHHEWTPDREQFERASAVFALLADPTRLHLLWLLAEGEADVTELTSASGGARPAVSQHLAKLRLADLVRSRREGRRVVYSLRDGHLRGLVNEALNHADHLMTGEPWHD</sequence>
<dbReference type="RefSeq" id="WP_182846981.1">
    <property type="nucleotide sequence ID" value="NZ_BAAALP010000103.1"/>
</dbReference>
<keyword evidence="3" id="KW-0804">Transcription</keyword>
<evidence type="ECO:0000256" key="4">
    <source>
        <dbReference type="SAM" id="MobiDB-lite"/>
    </source>
</evidence>
<dbReference type="GO" id="GO:0003677">
    <property type="term" value="F:DNA binding"/>
    <property type="evidence" value="ECO:0007669"/>
    <property type="project" value="UniProtKB-KW"/>
</dbReference>
<evidence type="ECO:0000259" key="5">
    <source>
        <dbReference type="PROSITE" id="PS50987"/>
    </source>
</evidence>
<keyword evidence="2 6" id="KW-0238">DNA-binding</keyword>
<evidence type="ECO:0000313" key="7">
    <source>
        <dbReference type="Proteomes" id="UP000572680"/>
    </source>
</evidence>
<dbReference type="NCBIfam" id="NF033788">
    <property type="entry name" value="HTH_metalloreg"/>
    <property type="match status" value="1"/>
</dbReference>
<comment type="caution">
    <text evidence="6">The sequence shown here is derived from an EMBL/GenBank/DDBJ whole genome shotgun (WGS) entry which is preliminary data.</text>
</comment>
<evidence type="ECO:0000256" key="2">
    <source>
        <dbReference type="ARBA" id="ARBA00023125"/>
    </source>
</evidence>
<proteinExistence type="predicted"/>
<dbReference type="PROSITE" id="PS50987">
    <property type="entry name" value="HTH_ARSR_2"/>
    <property type="match status" value="1"/>
</dbReference>
<dbReference type="AlphaFoldDB" id="A0A7W3QPS8"/>
<gene>
    <name evidence="6" type="ORF">HNR61_006616</name>
</gene>
<evidence type="ECO:0000256" key="1">
    <source>
        <dbReference type="ARBA" id="ARBA00023015"/>
    </source>
</evidence>
<dbReference type="PANTHER" id="PTHR43132:SF8">
    <property type="entry name" value="HTH-TYPE TRANSCRIPTIONAL REGULATOR KMTR"/>
    <property type="match status" value="1"/>
</dbReference>
<dbReference type="Proteomes" id="UP000572680">
    <property type="component" value="Unassembled WGS sequence"/>
</dbReference>
<dbReference type="Pfam" id="PF01022">
    <property type="entry name" value="HTH_5"/>
    <property type="match status" value="1"/>
</dbReference>
<dbReference type="InterPro" id="IPR011991">
    <property type="entry name" value="ArsR-like_HTH"/>
</dbReference>
<keyword evidence="1" id="KW-0805">Transcription regulation</keyword>
<dbReference type="InterPro" id="IPR036390">
    <property type="entry name" value="WH_DNA-bd_sf"/>
</dbReference>
<accession>A0A7W3QPS8</accession>
<name>A0A7W3QPS8_ACTNM</name>
<feature type="region of interest" description="Disordered" evidence="4">
    <location>
        <begin position="1"/>
        <end position="20"/>
    </location>
</feature>
<dbReference type="EMBL" id="JACJIA010000010">
    <property type="protein sequence ID" value="MBA8954959.1"/>
    <property type="molecule type" value="Genomic_DNA"/>
</dbReference>
<dbReference type="SMART" id="SM00418">
    <property type="entry name" value="HTH_ARSR"/>
    <property type="match status" value="1"/>
</dbReference>
<dbReference type="SUPFAM" id="SSF46785">
    <property type="entry name" value="Winged helix' DNA-binding domain"/>
    <property type="match status" value="1"/>
</dbReference>
<dbReference type="Gene3D" id="1.10.10.10">
    <property type="entry name" value="Winged helix-like DNA-binding domain superfamily/Winged helix DNA-binding domain"/>
    <property type="match status" value="1"/>
</dbReference>
<protein>
    <submittedName>
        <fullName evidence="6">DNA-binding transcriptional ArsR family regulator</fullName>
    </submittedName>
</protein>